<dbReference type="Proteomes" id="UP000252519">
    <property type="component" value="Unassembled WGS sequence"/>
</dbReference>
<dbReference type="STRING" id="29170.A0A368F838"/>
<protein>
    <recommendedName>
        <fullName evidence="2">Small nuclear ribonucleoprotein Prp3 C-terminal domain-containing protein</fullName>
    </recommendedName>
</protein>
<evidence type="ECO:0000313" key="3">
    <source>
        <dbReference type="EMBL" id="RCN28334.1"/>
    </source>
</evidence>
<accession>A0A368F838</accession>
<comment type="caution">
    <text evidence="3">The sequence shown here is derived from an EMBL/GenBank/DDBJ whole genome shotgun (WGS) entry which is preliminary data.</text>
</comment>
<name>A0A368F838_ANCCA</name>
<sequence length="342" mass="38163">MLNRIKWEDEVIGQKKDADKDAPGERNSCQLIWEGQVKRRNFRDFSVVTATIEKQMENVVEKLKADVETLEKRVRAKEAILKGVFSTLEDASADRQMIREVLSVTPKAPPLPTHVSLEQSWCVGFEDTVCVSFTATNTSEKNDMQPVCHLLEGSDCVVRCVVLDEHGSGTSVLRANSSADVLVGFPKSAFFSKSQCVLLLEFIFQPLSDRASDGRSIPFPILTQQCSTPVEAHKLTVAAPRTWYSIADFISAKEHDMLLLLRCLKVGSYVSSIKPMSTFDFAGANPDFDCCDFGDWQVFVGHKLFNGLVAVSSTFDQPNANIDRIYGINPDLVEHFVRRCSK</sequence>
<dbReference type="AlphaFoldDB" id="A0A368F838"/>
<dbReference type="InterPro" id="IPR010541">
    <property type="entry name" value="Prp3_C"/>
</dbReference>
<feature type="coiled-coil region" evidence="1">
    <location>
        <begin position="53"/>
        <end position="80"/>
    </location>
</feature>
<dbReference type="OrthoDB" id="5813938at2759"/>
<evidence type="ECO:0000256" key="1">
    <source>
        <dbReference type="SAM" id="Coils"/>
    </source>
</evidence>
<keyword evidence="4" id="KW-1185">Reference proteome</keyword>
<dbReference type="GO" id="GO:0046540">
    <property type="term" value="C:U4/U6 x U5 tri-snRNP complex"/>
    <property type="evidence" value="ECO:0007669"/>
    <property type="project" value="InterPro"/>
</dbReference>
<reference evidence="3 4" key="1">
    <citation type="submission" date="2014-10" db="EMBL/GenBank/DDBJ databases">
        <title>Draft genome of the hookworm Ancylostoma caninum.</title>
        <authorList>
            <person name="Mitreva M."/>
        </authorList>
    </citation>
    <scope>NUCLEOTIDE SEQUENCE [LARGE SCALE GENOMIC DNA]</scope>
    <source>
        <strain evidence="3 4">Baltimore</strain>
    </source>
</reference>
<dbReference type="PANTHER" id="PTHR14212:SF0">
    <property type="entry name" value="U4_U6 SMALL NUCLEAR RIBONUCLEOPROTEIN PRP3"/>
    <property type="match status" value="1"/>
</dbReference>
<dbReference type="GO" id="GO:0000398">
    <property type="term" value="P:mRNA splicing, via spliceosome"/>
    <property type="evidence" value="ECO:0007669"/>
    <property type="project" value="InterPro"/>
</dbReference>
<gene>
    <name evidence="3" type="ORF">ANCCAN_25920</name>
</gene>
<keyword evidence="1" id="KW-0175">Coiled coil</keyword>
<evidence type="ECO:0000259" key="2">
    <source>
        <dbReference type="Pfam" id="PF06544"/>
    </source>
</evidence>
<dbReference type="Pfam" id="PF06544">
    <property type="entry name" value="Prp3_C"/>
    <property type="match status" value="1"/>
</dbReference>
<organism evidence="3 4">
    <name type="scientific">Ancylostoma caninum</name>
    <name type="common">Dog hookworm</name>
    <dbReference type="NCBI Taxonomy" id="29170"/>
    <lineage>
        <taxon>Eukaryota</taxon>
        <taxon>Metazoa</taxon>
        <taxon>Ecdysozoa</taxon>
        <taxon>Nematoda</taxon>
        <taxon>Chromadorea</taxon>
        <taxon>Rhabditida</taxon>
        <taxon>Rhabditina</taxon>
        <taxon>Rhabditomorpha</taxon>
        <taxon>Strongyloidea</taxon>
        <taxon>Ancylostomatidae</taxon>
        <taxon>Ancylostomatinae</taxon>
        <taxon>Ancylostoma</taxon>
    </lineage>
</organism>
<dbReference type="InterPro" id="IPR027104">
    <property type="entry name" value="Prp3"/>
</dbReference>
<dbReference type="PANTHER" id="PTHR14212">
    <property type="entry name" value="U4/U6-ASSOCIATED RNA SPLICING FACTOR-RELATED"/>
    <property type="match status" value="1"/>
</dbReference>
<feature type="domain" description="Small nuclear ribonucleoprotein Prp3 C-terminal" evidence="2">
    <location>
        <begin position="1"/>
        <end position="65"/>
    </location>
</feature>
<dbReference type="EMBL" id="JOJR01002727">
    <property type="protein sequence ID" value="RCN28334.1"/>
    <property type="molecule type" value="Genomic_DNA"/>
</dbReference>
<evidence type="ECO:0000313" key="4">
    <source>
        <dbReference type="Proteomes" id="UP000252519"/>
    </source>
</evidence>
<proteinExistence type="predicted"/>